<comment type="catalytic activity">
    <reaction evidence="10">
        <text>5-[(5-phospho-1-deoxy-D-ribulos-1-ylimino)methylamino]-1-(5-phospho-beta-D-ribosyl)imidazole-4-carboxamide + L-glutamine = D-erythro-1-(imidazol-4-yl)glycerol 3-phosphate + 5-amino-1-(5-phospho-beta-D-ribosyl)imidazole-4-carboxamide + L-glutamate + H(+)</text>
        <dbReference type="Rhea" id="RHEA:24793"/>
        <dbReference type="ChEBI" id="CHEBI:15378"/>
        <dbReference type="ChEBI" id="CHEBI:29985"/>
        <dbReference type="ChEBI" id="CHEBI:58278"/>
        <dbReference type="ChEBI" id="CHEBI:58359"/>
        <dbReference type="ChEBI" id="CHEBI:58475"/>
        <dbReference type="ChEBI" id="CHEBI:58525"/>
        <dbReference type="EC" id="4.3.2.10"/>
    </reaction>
</comment>
<evidence type="ECO:0000256" key="6">
    <source>
        <dbReference type="ARBA" id="ARBA00022801"/>
    </source>
</evidence>
<protein>
    <recommendedName>
        <fullName evidence="12">Glutamine amidotransferase domain-containing protein</fullName>
    </recommendedName>
</protein>
<evidence type="ECO:0000256" key="1">
    <source>
        <dbReference type="ARBA" id="ARBA00004496"/>
    </source>
</evidence>
<comment type="subcellular location">
    <subcellularLocation>
        <location evidence="1">Cytoplasm</location>
    </subcellularLocation>
</comment>
<evidence type="ECO:0000256" key="5">
    <source>
        <dbReference type="ARBA" id="ARBA00022605"/>
    </source>
</evidence>
<keyword evidence="4" id="KW-0963">Cytoplasm</keyword>
<evidence type="ECO:0000256" key="3">
    <source>
        <dbReference type="ARBA" id="ARBA00011152"/>
    </source>
</evidence>
<dbReference type="GO" id="GO:0004359">
    <property type="term" value="F:glutaminase activity"/>
    <property type="evidence" value="ECO:0007669"/>
    <property type="project" value="UniProtKB-EC"/>
</dbReference>
<comment type="pathway">
    <text evidence="2">Amino-acid biosynthesis; L-histidine biosynthesis; L-histidine from 5-phospho-alpha-D-ribose 1-diphosphate: step 5/9.</text>
</comment>
<dbReference type="FunFam" id="3.40.50.880:FF:000009">
    <property type="entry name" value="Imidazole glycerol phosphate synthase subunit HisH"/>
    <property type="match status" value="1"/>
</dbReference>
<keyword evidence="7" id="KW-0315">Glutamine amidotransferase</keyword>
<accession>A0A381SGL8</accession>
<evidence type="ECO:0000256" key="4">
    <source>
        <dbReference type="ARBA" id="ARBA00022490"/>
    </source>
</evidence>
<dbReference type="PIRSF" id="PIRSF000495">
    <property type="entry name" value="Amidotransf_hisH"/>
    <property type="match status" value="1"/>
</dbReference>
<dbReference type="PROSITE" id="PS51273">
    <property type="entry name" value="GATASE_TYPE_1"/>
    <property type="match status" value="1"/>
</dbReference>
<dbReference type="AlphaFoldDB" id="A0A381SGL8"/>
<sequence length="205" mass="22288">MIAIIDYQAGNLRSVQKALETFGANAVISSDASFISGADAVVFPGQGACDSSMRNLREGGLDSVVISTIAAGTPYLGICLGLQLLLEESEEGEEPCLGIIKGKVKRLPKGLKIPHMGWNDVSFRSDHPVFNEIPDRSYFYFVHSYAAFPTDKDVVAGTTTYGKEFCSAIAFDNVMAVQFHPEKSGDIGLSVYKNFIDFVDTYLRP</sequence>
<dbReference type="InterPro" id="IPR010139">
    <property type="entry name" value="Imidazole-glycPsynth_HisH"/>
</dbReference>
<name>A0A381SGL8_9ZZZZ</name>
<organism evidence="13">
    <name type="scientific">marine metagenome</name>
    <dbReference type="NCBI Taxonomy" id="408172"/>
    <lineage>
        <taxon>unclassified sequences</taxon>
        <taxon>metagenomes</taxon>
        <taxon>ecological metagenomes</taxon>
    </lineage>
</organism>
<feature type="domain" description="Glutamine amidotransferase" evidence="12">
    <location>
        <begin position="4"/>
        <end position="186"/>
    </location>
</feature>
<dbReference type="NCBIfam" id="TIGR01855">
    <property type="entry name" value="IMP_synth_hisH"/>
    <property type="match status" value="1"/>
</dbReference>
<evidence type="ECO:0000259" key="12">
    <source>
        <dbReference type="Pfam" id="PF00117"/>
    </source>
</evidence>
<dbReference type="InterPro" id="IPR029062">
    <property type="entry name" value="Class_I_gatase-like"/>
</dbReference>
<dbReference type="SUPFAM" id="SSF52317">
    <property type="entry name" value="Class I glutamine amidotransferase-like"/>
    <property type="match status" value="1"/>
</dbReference>
<keyword evidence="6" id="KW-0378">Hydrolase</keyword>
<dbReference type="GO" id="GO:0000107">
    <property type="term" value="F:imidazoleglycerol-phosphate synthase activity"/>
    <property type="evidence" value="ECO:0007669"/>
    <property type="project" value="TreeGrafter"/>
</dbReference>
<dbReference type="GO" id="GO:0000105">
    <property type="term" value="P:L-histidine biosynthetic process"/>
    <property type="evidence" value="ECO:0007669"/>
    <property type="project" value="UniProtKB-UniPathway"/>
</dbReference>
<dbReference type="CDD" id="cd01748">
    <property type="entry name" value="GATase1_IGP_Synthase"/>
    <property type="match status" value="1"/>
</dbReference>
<keyword evidence="8" id="KW-0368">Histidine biosynthesis</keyword>
<evidence type="ECO:0000256" key="10">
    <source>
        <dbReference type="ARBA" id="ARBA00047838"/>
    </source>
</evidence>
<proteinExistence type="inferred from homology"/>
<evidence type="ECO:0000256" key="2">
    <source>
        <dbReference type="ARBA" id="ARBA00005091"/>
    </source>
</evidence>
<evidence type="ECO:0000256" key="7">
    <source>
        <dbReference type="ARBA" id="ARBA00022962"/>
    </source>
</evidence>
<dbReference type="UniPathway" id="UPA00031">
    <property type="reaction ID" value="UER00010"/>
</dbReference>
<gene>
    <name evidence="13" type="ORF">METZ01_LOCUS55483</name>
</gene>
<evidence type="ECO:0000256" key="9">
    <source>
        <dbReference type="ARBA" id="ARBA00023239"/>
    </source>
</evidence>
<evidence type="ECO:0000256" key="11">
    <source>
        <dbReference type="ARBA" id="ARBA00049534"/>
    </source>
</evidence>
<dbReference type="Gene3D" id="3.40.50.880">
    <property type="match status" value="1"/>
</dbReference>
<dbReference type="EMBL" id="UINC01003024">
    <property type="protein sequence ID" value="SVA02629.1"/>
    <property type="molecule type" value="Genomic_DNA"/>
</dbReference>
<dbReference type="HAMAP" id="MF_00278">
    <property type="entry name" value="HisH"/>
    <property type="match status" value="1"/>
</dbReference>
<evidence type="ECO:0000313" key="13">
    <source>
        <dbReference type="EMBL" id="SVA02629.1"/>
    </source>
</evidence>
<comment type="subunit">
    <text evidence="3">Heterodimer of HisH and HisF.</text>
</comment>
<dbReference type="GO" id="GO:0005737">
    <property type="term" value="C:cytoplasm"/>
    <property type="evidence" value="ECO:0007669"/>
    <property type="project" value="UniProtKB-SubCell"/>
</dbReference>
<reference evidence="13" key="1">
    <citation type="submission" date="2018-05" db="EMBL/GenBank/DDBJ databases">
        <authorList>
            <person name="Lanie J.A."/>
            <person name="Ng W.-L."/>
            <person name="Kazmierczak K.M."/>
            <person name="Andrzejewski T.M."/>
            <person name="Davidsen T.M."/>
            <person name="Wayne K.J."/>
            <person name="Tettelin H."/>
            <person name="Glass J.I."/>
            <person name="Rusch D."/>
            <person name="Podicherti R."/>
            <person name="Tsui H.-C.T."/>
            <person name="Winkler M.E."/>
        </authorList>
    </citation>
    <scope>NUCLEOTIDE SEQUENCE</scope>
</reference>
<keyword evidence="5" id="KW-0028">Amino-acid biosynthesis</keyword>
<dbReference type="PANTHER" id="PTHR42701:SF1">
    <property type="entry name" value="IMIDAZOLE GLYCEROL PHOSPHATE SYNTHASE SUBUNIT HISH"/>
    <property type="match status" value="1"/>
</dbReference>
<dbReference type="PANTHER" id="PTHR42701">
    <property type="entry name" value="IMIDAZOLE GLYCEROL PHOSPHATE SYNTHASE SUBUNIT HISH"/>
    <property type="match status" value="1"/>
</dbReference>
<dbReference type="Pfam" id="PF00117">
    <property type="entry name" value="GATase"/>
    <property type="match status" value="1"/>
</dbReference>
<dbReference type="GO" id="GO:0016829">
    <property type="term" value="F:lyase activity"/>
    <property type="evidence" value="ECO:0007669"/>
    <property type="project" value="UniProtKB-KW"/>
</dbReference>
<evidence type="ECO:0000256" key="8">
    <source>
        <dbReference type="ARBA" id="ARBA00023102"/>
    </source>
</evidence>
<keyword evidence="9" id="KW-0456">Lyase</keyword>
<dbReference type="InterPro" id="IPR017926">
    <property type="entry name" value="GATASE"/>
</dbReference>
<comment type="catalytic activity">
    <reaction evidence="11">
        <text>L-glutamine + H2O = L-glutamate + NH4(+)</text>
        <dbReference type="Rhea" id="RHEA:15889"/>
        <dbReference type="ChEBI" id="CHEBI:15377"/>
        <dbReference type="ChEBI" id="CHEBI:28938"/>
        <dbReference type="ChEBI" id="CHEBI:29985"/>
        <dbReference type="ChEBI" id="CHEBI:58359"/>
        <dbReference type="EC" id="3.5.1.2"/>
    </reaction>
</comment>